<evidence type="ECO:0000256" key="5">
    <source>
        <dbReference type="ARBA" id="ARBA00022553"/>
    </source>
</evidence>
<dbReference type="FunFam" id="3.30.565.10:FF:000010">
    <property type="entry name" value="Sensor histidine kinase RcsC"/>
    <property type="match status" value="1"/>
</dbReference>
<evidence type="ECO:0000256" key="9">
    <source>
        <dbReference type="ARBA" id="ARBA00022777"/>
    </source>
</evidence>
<dbReference type="SMART" id="SM00448">
    <property type="entry name" value="REC"/>
    <property type="match status" value="2"/>
</dbReference>
<dbReference type="InterPro" id="IPR008207">
    <property type="entry name" value="Sig_transdc_His_kin_Hpt_dom"/>
</dbReference>
<keyword evidence="11" id="KW-1133">Transmembrane helix</keyword>
<evidence type="ECO:0000259" key="18">
    <source>
        <dbReference type="PROSITE" id="PS50109"/>
    </source>
</evidence>
<comment type="subcellular location">
    <subcellularLocation>
        <location evidence="2">Cell membrane</location>
        <topology evidence="2">Multi-pass membrane protein</topology>
    </subcellularLocation>
</comment>
<evidence type="ECO:0000256" key="7">
    <source>
        <dbReference type="ARBA" id="ARBA00022692"/>
    </source>
</evidence>
<feature type="domain" description="Response regulatory" evidence="19">
    <location>
        <begin position="310"/>
        <end position="431"/>
    </location>
</feature>
<organism evidence="21 22">
    <name type="scientific">Candidatus Entotheonella gemina</name>
    <dbReference type="NCBI Taxonomy" id="1429439"/>
    <lineage>
        <taxon>Bacteria</taxon>
        <taxon>Pseudomonadati</taxon>
        <taxon>Nitrospinota/Tectimicrobiota group</taxon>
        <taxon>Candidatus Tectimicrobiota</taxon>
        <taxon>Candidatus Entotheonellia</taxon>
        <taxon>Candidatus Entotheonellales</taxon>
        <taxon>Candidatus Entotheonellaceae</taxon>
        <taxon>Candidatus Entotheonella</taxon>
    </lineage>
</organism>
<proteinExistence type="predicted"/>
<feature type="non-terminal residue" evidence="21">
    <location>
        <position position="1"/>
    </location>
</feature>
<keyword evidence="13" id="KW-0472">Membrane</keyword>
<keyword evidence="8" id="KW-0547">Nucleotide-binding</keyword>
<dbReference type="Pfam" id="PF00072">
    <property type="entry name" value="Response_reg"/>
    <property type="match status" value="2"/>
</dbReference>
<dbReference type="CDD" id="cd00088">
    <property type="entry name" value="HPT"/>
    <property type="match status" value="1"/>
</dbReference>
<keyword evidence="12" id="KW-0902">Two-component regulatory system</keyword>
<dbReference type="SUPFAM" id="SSF52172">
    <property type="entry name" value="CheY-like"/>
    <property type="match status" value="2"/>
</dbReference>
<dbReference type="InterPro" id="IPR036641">
    <property type="entry name" value="HPT_dom_sf"/>
</dbReference>
<comment type="subunit">
    <text evidence="14">At low DSF concentrations, interacts with RpfF.</text>
</comment>
<evidence type="ECO:0000313" key="22">
    <source>
        <dbReference type="Proteomes" id="UP000019140"/>
    </source>
</evidence>
<feature type="domain" description="HPt" evidence="20">
    <location>
        <begin position="620"/>
        <end position="716"/>
    </location>
</feature>
<dbReference type="EMBL" id="AZHX01000525">
    <property type="protein sequence ID" value="ETX07121.1"/>
    <property type="molecule type" value="Genomic_DNA"/>
</dbReference>
<comment type="catalytic activity">
    <reaction evidence="1">
        <text>ATP + protein L-histidine = ADP + protein N-phospho-L-histidine.</text>
        <dbReference type="EC" id="2.7.13.3"/>
    </reaction>
</comment>
<dbReference type="Proteomes" id="UP000019140">
    <property type="component" value="Unassembled WGS sequence"/>
</dbReference>
<dbReference type="InterPro" id="IPR005467">
    <property type="entry name" value="His_kinase_dom"/>
</dbReference>
<dbReference type="Gene3D" id="3.30.565.10">
    <property type="entry name" value="Histidine kinase-like ATPase, C-terminal domain"/>
    <property type="match status" value="1"/>
</dbReference>
<evidence type="ECO:0000256" key="6">
    <source>
        <dbReference type="ARBA" id="ARBA00022679"/>
    </source>
</evidence>
<keyword evidence="7" id="KW-0812">Transmembrane</keyword>
<name>W4MB38_9BACT</name>
<evidence type="ECO:0000256" key="14">
    <source>
        <dbReference type="ARBA" id="ARBA00064003"/>
    </source>
</evidence>
<dbReference type="PROSITE" id="PS50110">
    <property type="entry name" value="RESPONSE_REGULATORY"/>
    <property type="match status" value="2"/>
</dbReference>
<dbReference type="PROSITE" id="PS50109">
    <property type="entry name" value="HIS_KIN"/>
    <property type="match status" value="1"/>
</dbReference>
<dbReference type="FunFam" id="1.10.287.130:FF:000002">
    <property type="entry name" value="Two-component osmosensing histidine kinase"/>
    <property type="match status" value="1"/>
</dbReference>
<dbReference type="AlphaFoldDB" id="W4MB38"/>
<dbReference type="InterPro" id="IPR036097">
    <property type="entry name" value="HisK_dim/P_sf"/>
</dbReference>
<keyword evidence="22" id="KW-1185">Reference proteome</keyword>
<evidence type="ECO:0000256" key="12">
    <source>
        <dbReference type="ARBA" id="ARBA00023012"/>
    </source>
</evidence>
<dbReference type="CDD" id="cd16922">
    <property type="entry name" value="HATPase_EvgS-ArcB-TorS-like"/>
    <property type="match status" value="1"/>
</dbReference>
<gene>
    <name evidence="21" type="ORF">ETSY2_13055</name>
</gene>
<protein>
    <recommendedName>
        <fullName evidence="15">Sensory/regulatory protein RpfC</fullName>
        <ecNumber evidence="3">2.7.13.3</ecNumber>
    </recommendedName>
</protein>
<evidence type="ECO:0000256" key="17">
    <source>
        <dbReference type="PROSITE-ProRule" id="PRU00169"/>
    </source>
</evidence>
<keyword evidence="10" id="KW-0067">ATP-binding</keyword>
<dbReference type="PANTHER" id="PTHR45339">
    <property type="entry name" value="HYBRID SIGNAL TRANSDUCTION HISTIDINE KINASE J"/>
    <property type="match status" value="1"/>
</dbReference>
<dbReference type="InterPro" id="IPR003661">
    <property type="entry name" value="HisK_dim/P_dom"/>
</dbReference>
<sequence>IGAALNLRTTKSDGMWFECLVTQLIWDGKPAVMSTFLDITDRKQAEATLHEAKEAAEAAAMAKSSFLATMSHEIRTPMNGVIGMTGLLLDTLLDPTQREYVETIRRSGDALLTIINDILDFSKIDAGKLELELLEFDLRTAVEDVLELLAEQASAKGLETGVLLPPDLPTWLVGDPGRLRQVLTNFVGNAIKFTDQGEVFVQVSCMEQQADDLQLRFEVRDTGIGIPFEAQQHLFEAFTQADASTTRKYGGTGLGLAISRRLVELMGGTLGVNSVPGEGSTFWFAVQIQIGSNPPTVIDSQTTQALCGVRVLCVDDHETNRRILETQLRTWGMEVDSVADGPMALAYLQDAQRQGRPYEIALLDYCMPGMDGLSLARTIKTIPSLFPMPLVMLSSVGMREMEETEAMLGAMTYLTKPVRQAQLHTCLAQLLVTSENATHPPADEASPDLQERATVYVRVLLAEDNVINQKVAVRMLEKLGCRVDVVANGEEAVAAAAIGGYHICFMDCQMPEMDGLAATEVIRAREAQTDVRLPIIAMTANAMPGDRTRCLEAGMDDYLSKPVREPELTAMLKQWGPQQPGAKVEDAEAGEQVLPPPASATPVLDQEIVSTLRAMCDESDPTFFREVVEAFFADTAELIAALQQAMTSAEIVTVERTAHTLKGSSTNVGALGMAAICSELQSTASVEKAAETATCLMRLESEFTRVRQELSKLIAS</sequence>
<keyword evidence="6" id="KW-0808">Transferase</keyword>
<evidence type="ECO:0000259" key="19">
    <source>
        <dbReference type="PROSITE" id="PS50110"/>
    </source>
</evidence>
<evidence type="ECO:0000256" key="3">
    <source>
        <dbReference type="ARBA" id="ARBA00012438"/>
    </source>
</evidence>
<accession>W4MB38</accession>
<dbReference type="EC" id="2.7.13.3" evidence="3"/>
<dbReference type="SUPFAM" id="SSF55874">
    <property type="entry name" value="ATPase domain of HSP90 chaperone/DNA topoisomerase II/histidine kinase"/>
    <property type="match status" value="1"/>
</dbReference>
<evidence type="ECO:0000256" key="4">
    <source>
        <dbReference type="ARBA" id="ARBA00022475"/>
    </source>
</evidence>
<dbReference type="InterPro" id="IPR036890">
    <property type="entry name" value="HATPase_C_sf"/>
</dbReference>
<dbReference type="SMART" id="SM00073">
    <property type="entry name" value="HPT"/>
    <property type="match status" value="1"/>
</dbReference>
<dbReference type="CDD" id="cd17546">
    <property type="entry name" value="REC_hyHK_CKI1_RcsC-like"/>
    <property type="match status" value="1"/>
</dbReference>
<dbReference type="PROSITE" id="PS50894">
    <property type="entry name" value="HPT"/>
    <property type="match status" value="1"/>
</dbReference>
<dbReference type="InterPro" id="IPR011006">
    <property type="entry name" value="CheY-like_superfamily"/>
</dbReference>
<feature type="modified residue" description="4-aspartylphosphate" evidence="17">
    <location>
        <position position="364"/>
    </location>
</feature>
<feature type="domain" description="Response regulatory" evidence="19">
    <location>
        <begin position="458"/>
        <end position="576"/>
    </location>
</feature>
<dbReference type="Pfam" id="PF00512">
    <property type="entry name" value="HisKA"/>
    <property type="match status" value="1"/>
</dbReference>
<dbReference type="InterPro" id="IPR003594">
    <property type="entry name" value="HATPase_dom"/>
</dbReference>
<comment type="caution">
    <text evidence="21">The sequence shown here is derived from an EMBL/GenBank/DDBJ whole genome shotgun (WGS) entry which is preliminary data.</text>
</comment>
<evidence type="ECO:0000256" key="8">
    <source>
        <dbReference type="ARBA" id="ARBA00022741"/>
    </source>
</evidence>
<dbReference type="Gene3D" id="3.40.50.2300">
    <property type="match status" value="2"/>
</dbReference>
<dbReference type="Pfam" id="PF01627">
    <property type="entry name" value="Hpt"/>
    <property type="match status" value="1"/>
</dbReference>
<dbReference type="SUPFAM" id="SSF47226">
    <property type="entry name" value="Histidine-containing phosphotransfer domain, HPT domain"/>
    <property type="match status" value="1"/>
</dbReference>
<evidence type="ECO:0000256" key="13">
    <source>
        <dbReference type="ARBA" id="ARBA00023136"/>
    </source>
</evidence>
<dbReference type="GO" id="GO:0000155">
    <property type="term" value="F:phosphorelay sensor kinase activity"/>
    <property type="evidence" value="ECO:0007669"/>
    <property type="project" value="InterPro"/>
</dbReference>
<dbReference type="Gene3D" id="1.20.120.160">
    <property type="entry name" value="HPT domain"/>
    <property type="match status" value="1"/>
</dbReference>
<dbReference type="Gene3D" id="1.10.287.130">
    <property type="match status" value="1"/>
</dbReference>
<dbReference type="InterPro" id="IPR001789">
    <property type="entry name" value="Sig_transdc_resp-reg_receiver"/>
</dbReference>
<feature type="modified residue" description="4-aspartylphosphate" evidence="17">
    <location>
        <position position="507"/>
    </location>
</feature>
<dbReference type="SMART" id="SM00387">
    <property type="entry name" value="HATPase_c"/>
    <property type="match status" value="1"/>
</dbReference>
<dbReference type="SMART" id="SM00388">
    <property type="entry name" value="HisKA"/>
    <property type="match status" value="1"/>
</dbReference>
<evidence type="ECO:0000256" key="2">
    <source>
        <dbReference type="ARBA" id="ARBA00004651"/>
    </source>
</evidence>
<evidence type="ECO:0000256" key="16">
    <source>
        <dbReference type="PROSITE-ProRule" id="PRU00110"/>
    </source>
</evidence>
<dbReference type="PRINTS" id="PR00344">
    <property type="entry name" value="BCTRLSENSOR"/>
</dbReference>
<keyword evidence="9" id="KW-0418">Kinase</keyword>
<evidence type="ECO:0000313" key="21">
    <source>
        <dbReference type="EMBL" id="ETX07121.1"/>
    </source>
</evidence>
<dbReference type="Pfam" id="PF02518">
    <property type="entry name" value="HATPase_c"/>
    <property type="match status" value="1"/>
</dbReference>
<dbReference type="InterPro" id="IPR004358">
    <property type="entry name" value="Sig_transdc_His_kin-like_C"/>
</dbReference>
<evidence type="ECO:0000256" key="1">
    <source>
        <dbReference type="ARBA" id="ARBA00000085"/>
    </source>
</evidence>
<dbReference type="GO" id="GO:0005886">
    <property type="term" value="C:plasma membrane"/>
    <property type="evidence" value="ECO:0007669"/>
    <property type="project" value="UniProtKB-SubCell"/>
</dbReference>
<evidence type="ECO:0000256" key="15">
    <source>
        <dbReference type="ARBA" id="ARBA00068150"/>
    </source>
</evidence>
<dbReference type="GO" id="GO:0005524">
    <property type="term" value="F:ATP binding"/>
    <property type="evidence" value="ECO:0007669"/>
    <property type="project" value="UniProtKB-KW"/>
</dbReference>
<keyword evidence="4" id="KW-1003">Cell membrane</keyword>
<feature type="modified residue" description="Phosphohistidine" evidence="16">
    <location>
        <position position="659"/>
    </location>
</feature>
<keyword evidence="5 17" id="KW-0597">Phosphoprotein</keyword>
<dbReference type="PANTHER" id="PTHR45339:SF1">
    <property type="entry name" value="HYBRID SIGNAL TRANSDUCTION HISTIDINE KINASE J"/>
    <property type="match status" value="1"/>
</dbReference>
<dbReference type="SUPFAM" id="SSF47384">
    <property type="entry name" value="Homodimeric domain of signal transducing histidine kinase"/>
    <property type="match status" value="1"/>
</dbReference>
<dbReference type="HOGENOM" id="CLU_385684_0_0_7"/>
<reference evidence="21 22" key="1">
    <citation type="journal article" date="2014" name="Nature">
        <title>An environmental bacterial taxon with a large and distinct metabolic repertoire.</title>
        <authorList>
            <person name="Wilson M.C."/>
            <person name="Mori T."/>
            <person name="Ruckert C."/>
            <person name="Uria A.R."/>
            <person name="Helf M.J."/>
            <person name="Takada K."/>
            <person name="Gernert C."/>
            <person name="Steffens U.A."/>
            <person name="Heycke N."/>
            <person name="Schmitt S."/>
            <person name="Rinke C."/>
            <person name="Helfrich E.J."/>
            <person name="Brachmann A.O."/>
            <person name="Gurgui C."/>
            <person name="Wakimoto T."/>
            <person name="Kracht M."/>
            <person name="Crusemann M."/>
            <person name="Hentschel U."/>
            <person name="Abe I."/>
            <person name="Matsunaga S."/>
            <person name="Kalinowski J."/>
            <person name="Takeyama H."/>
            <person name="Piel J."/>
        </authorList>
    </citation>
    <scope>NUCLEOTIDE SEQUENCE [LARGE SCALE GENOMIC DNA]</scope>
    <source>
        <strain evidence="22">TSY2</strain>
    </source>
</reference>
<evidence type="ECO:0000259" key="20">
    <source>
        <dbReference type="PROSITE" id="PS50894"/>
    </source>
</evidence>
<dbReference type="CDD" id="cd00156">
    <property type="entry name" value="REC"/>
    <property type="match status" value="1"/>
</dbReference>
<evidence type="ECO:0000256" key="11">
    <source>
        <dbReference type="ARBA" id="ARBA00022989"/>
    </source>
</evidence>
<feature type="domain" description="Histidine kinase" evidence="18">
    <location>
        <begin position="69"/>
        <end position="290"/>
    </location>
</feature>
<evidence type="ECO:0000256" key="10">
    <source>
        <dbReference type="ARBA" id="ARBA00022840"/>
    </source>
</evidence>
<dbReference type="CDD" id="cd00082">
    <property type="entry name" value="HisKA"/>
    <property type="match status" value="1"/>
</dbReference>